<evidence type="ECO:0000256" key="2">
    <source>
        <dbReference type="ARBA" id="ARBA00023315"/>
    </source>
</evidence>
<organism evidence="4 5">
    <name type="scientific">Lactobacillus gasseri (strain ATCC 33323 / DSM 20243 / BCRC 14619 / CIP 102991 / JCM 1131 / KCTC 3163 / NCIMB 11718 / NCTC 13722 / AM63)</name>
    <dbReference type="NCBI Taxonomy" id="324831"/>
    <lineage>
        <taxon>Bacteria</taxon>
        <taxon>Bacillati</taxon>
        <taxon>Bacillota</taxon>
        <taxon>Bacilli</taxon>
        <taxon>Lactobacillales</taxon>
        <taxon>Lactobacillaceae</taxon>
        <taxon>Lactobacillus</taxon>
    </lineage>
</organism>
<dbReference type="EC" id="2.3.1.-" evidence="4"/>
<dbReference type="AlphaFoldDB" id="A0A805ZJ58"/>
<dbReference type="InterPro" id="IPR016181">
    <property type="entry name" value="Acyl_CoA_acyltransferase"/>
</dbReference>
<name>A0A805ZJ58_LACGA</name>
<evidence type="ECO:0000259" key="3">
    <source>
        <dbReference type="PROSITE" id="PS51186"/>
    </source>
</evidence>
<feature type="domain" description="N-acetyltransferase" evidence="3">
    <location>
        <begin position="13"/>
        <end position="182"/>
    </location>
</feature>
<accession>A0A805ZJ58</accession>
<reference evidence="4 5" key="1">
    <citation type="journal article" date="2006" name="Proc. Natl. Acad. Sci. U.S.A.">
        <title>Comparative genomics of the lactic acid bacteria.</title>
        <authorList>
            <person name="Makarova K."/>
            <person name="Slesarev A."/>
            <person name="Wolf Y."/>
            <person name="Sorokin A."/>
            <person name="Mirkin B."/>
            <person name="Koonin E."/>
            <person name="Pavlov A."/>
            <person name="Pavlova N."/>
            <person name="Karamychev V."/>
            <person name="Polouchine N."/>
            <person name="Shakhova V."/>
            <person name="Grigoriev I."/>
            <person name="Lou Y."/>
            <person name="Rohksar D."/>
            <person name="Lucas S."/>
            <person name="Huang K."/>
            <person name="Goodstein D.M."/>
            <person name="Hawkins T."/>
            <person name="Plengvidhya V."/>
            <person name="Welker D."/>
            <person name="Hughes J."/>
            <person name="Goh Y."/>
            <person name="Benson A."/>
            <person name="Baldwin K."/>
            <person name="Lee J.H."/>
            <person name="Diaz-Muniz I."/>
            <person name="Dosti B."/>
            <person name="Smeianov V."/>
            <person name="Wechter W."/>
            <person name="Barabote R."/>
            <person name="Lorca G."/>
            <person name="Altermann E."/>
            <person name="Barrangou R."/>
            <person name="Ganesan B."/>
            <person name="Xie Y."/>
            <person name="Rawsthorne H."/>
            <person name="Tamir D."/>
            <person name="Parker C."/>
            <person name="Breidt F."/>
            <person name="Broadbent J."/>
            <person name="Hutkins R."/>
            <person name="O'Sullivan D."/>
            <person name="Steele J."/>
            <person name="Unlu G."/>
            <person name="Saier M."/>
            <person name="Klaenhammer T."/>
            <person name="Richardson P."/>
            <person name="Kozyavkin S."/>
            <person name="Weimer B."/>
            <person name="Mills D."/>
        </authorList>
    </citation>
    <scope>NUCLEOTIDE SEQUENCE [LARGE SCALE GENOMIC DNA]</scope>
    <source>
        <strain evidence="5">ATCC 33323 / DSM 20243 / BCRC 14619 / CIP 102991 / JCM 1131 / KCTC 3163 / NCIMB 11718 / NCTC 13722 / AM63</strain>
    </source>
</reference>
<dbReference type="InterPro" id="IPR051556">
    <property type="entry name" value="N-term/lysine_N-AcTrnsfr"/>
</dbReference>
<dbReference type="PROSITE" id="PS51186">
    <property type="entry name" value="GNAT"/>
    <property type="match status" value="1"/>
</dbReference>
<proteinExistence type="predicted"/>
<dbReference type="SUPFAM" id="SSF55729">
    <property type="entry name" value="Acyl-CoA N-acyltransferases (Nat)"/>
    <property type="match status" value="1"/>
</dbReference>
<dbReference type="Pfam" id="PF00583">
    <property type="entry name" value="Acetyltransf_1"/>
    <property type="match status" value="1"/>
</dbReference>
<dbReference type="InterPro" id="IPR000182">
    <property type="entry name" value="GNAT_dom"/>
</dbReference>
<evidence type="ECO:0000256" key="1">
    <source>
        <dbReference type="ARBA" id="ARBA00022679"/>
    </source>
</evidence>
<dbReference type="EMBL" id="CP000413">
    <property type="protein sequence ID" value="ABJ60930.1"/>
    <property type="molecule type" value="Genomic_DNA"/>
</dbReference>
<keyword evidence="1 4" id="KW-0808">Transferase</keyword>
<dbReference type="RefSeq" id="WP_003651913.1">
    <property type="nucleotide sequence ID" value="NC_008530.1"/>
</dbReference>
<dbReference type="GO" id="GO:0016747">
    <property type="term" value="F:acyltransferase activity, transferring groups other than amino-acyl groups"/>
    <property type="evidence" value="ECO:0007669"/>
    <property type="project" value="InterPro"/>
</dbReference>
<dbReference type="PANTHER" id="PTHR42919">
    <property type="entry name" value="N-ALPHA-ACETYLTRANSFERASE"/>
    <property type="match status" value="1"/>
</dbReference>
<evidence type="ECO:0000313" key="4">
    <source>
        <dbReference type="EMBL" id="ABJ60930.1"/>
    </source>
</evidence>
<dbReference type="GeneID" id="29639841"/>
<dbReference type="Proteomes" id="UP000000664">
    <property type="component" value="Chromosome"/>
</dbReference>
<dbReference type="KEGG" id="lga:LGAS_1635"/>
<dbReference type="CDD" id="cd04301">
    <property type="entry name" value="NAT_SF"/>
    <property type="match status" value="1"/>
</dbReference>
<protein>
    <submittedName>
        <fullName evidence="4">Spermine/spermidine N-acetyltransferase</fullName>
        <ecNumber evidence="4">2.3.1.-</ecNumber>
    </submittedName>
</protein>
<evidence type="ECO:0000313" key="5">
    <source>
        <dbReference type="Proteomes" id="UP000000664"/>
    </source>
</evidence>
<keyword evidence="2 4" id="KW-0012">Acyltransferase</keyword>
<gene>
    <name evidence="4" type="ordered locus">LGAS_1635</name>
</gene>
<sequence length="183" mass="21115">MVEKENTKMAQAYEIKEVTVADIKDLQRISRETFSETFGSQNSSENMEKFLDKAYAEEKLKAEIENQNSNFYFLIVNNQVAGYLKVNEGDAQTEQVTDNALEVERIYLKQGFQHQGLGLVLIKLAEELARKKDKANMWLGVWEKNYQAQAFYKKDGFKRVSQHTFVVGDDPQTDFILVKGLKK</sequence>
<dbReference type="PANTHER" id="PTHR42919:SF8">
    <property type="entry name" value="N-ALPHA-ACETYLTRANSFERASE 50"/>
    <property type="match status" value="1"/>
</dbReference>
<dbReference type="Gene3D" id="3.40.630.30">
    <property type="match status" value="1"/>
</dbReference>